<organism evidence="2">
    <name type="scientific">Rhizophora mucronata</name>
    <name type="common">Asiatic mangrove</name>
    <dbReference type="NCBI Taxonomy" id="61149"/>
    <lineage>
        <taxon>Eukaryota</taxon>
        <taxon>Viridiplantae</taxon>
        <taxon>Streptophyta</taxon>
        <taxon>Embryophyta</taxon>
        <taxon>Tracheophyta</taxon>
        <taxon>Spermatophyta</taxon>
        <taxon>Magnoliopsida</taxon>
        <taxon>eudicotyledons</taxon>
        <taxon>Gunneridae</taxon>
        <taxon>Pentapetalae</taxon>
        <taxon>rosids</taxon>
        <taxon>fabids</taxon>
        <taxon>Malpighiales</taxon>
        <taxon>Rhizophoraceae</taxon>
        <taxon>Rhizophora</taxon>
    </lineage>
</organism>
<dbReference type="EMBL" id="GGEC01075984">
    <property type="protein sequence ID" value="MBX56468.1"/>
    <property type="molecule type" value="Transcribed_RNA"/>
</dbReference>
<sequence length="60" mass="7208">MKTRLDRTHFLMWPFIYLKVLLLQGRSIGMMVFWSKKRMYNSILVAYSYSSSLKFSPILI</sequence>
<accession>A0A2P2PP03</accession>
<protein>
    <submittedName>
        <fullName evidence="2">Uncharacterized protein</fullName>
    </submittedName>
</protein>
<keyword evidence="1" id="KW-1133">Transmembrane helix</keyword>
<name>A0A2P2PP03_RHIMU</name>
<feature type="transmembrane region" description="Helical" evidence="1">
    <location>
        <begin position="12"/>
        <end position="34"/>
    </location>
</feature>
<evidence type="ECO:0000256" key="1">
    <source>
        <dbReference type="SAM" id="Phobius"/>
    </source>
</evidence>
<proteinExistence type="predicted"/>
<keyword evidence="1" id="KW-0812">Transmembrane</keyword>
<reference evidence="2" key="1">
    <citation type="submission" date="2018-02" db="EMBL/GenBank/DDBJ databases">
        <title>Rhizophora mucronata_Transcriptome.</title>
        <authorList>
            <person name="Meera S.P."/>
            <person name="Sreeshan A."/>
            <person name="Augustine A."/>
        </authorList>
    </citation>
    <scope>NUCLEOTIDE SEQUENCE</scope>
    <source>
        <tissue evidence="2">Leaf</tissue>
    </source>
</reference>
<dbReference type="AlphaFoldDB" id="A0A2P2PP03"/>
<evidence type="ECO:0000313" key="2">
    <source>
        <dbReference type="EMBL" id="MBX56468.1"/>
    </source>
</evidence>
<keyword evidence="1" id="KW-0472">Membrane</keyword>